<dbReference type="GO" id="GO:0043386">
    <property type="term" value="P:mycotoxin biosynthetic process"/>
    <property type="evidence" value="ECO:0007669"/>
    <property type="project" value="InterPro"/>
</dbReference>
<dbReference type="Pfam" id="PF11807">
    <property type="entry name" value="UstYa"/>
    <property type="match status" value="1"/>
</dbReference>
<reference evidence="2 3" key="1">
    <citation type="submission" date="2018-02" db="EMBL/GenBank/DDBJ databases">
        <title>The genomes of Aspergillus section Nigri reveals drivers in fungal speciation.</title>
        <authorList>
            <consortium name="DOE Joint Genome Institute"/>
            <person name="Vesth T.C."/>
            <person name="Nybo J."/>
            <person name="Theobald S."/>
            <person name="Brandl J."/>
            <person name="Frisvad J.C."/>
            <person name="Nielsen K.F."/>
            <person name="Lyhne E.K."/>
            <person name="Kogle M.E."/>
            <person name="Kuo A."/>
            <person name="Riley R."/>
            <person name="Clum A."/>
            <person name="Nolan M."/>
            <person name="Lipzen A."/>
            <person name="Salamov A."/>
            <person name="Henrissat B."/>
            <person name="Wiebenga A."/>
            <person name="De vries R.P."/>
            <person name="Grigoriev I.V."/>
            <person name="Mortensen U.H."/>
            <person name="Andersen M.R."/>
            <person name="Baker S.E."/>
        </authorList>
    </citation>
    <scope>NUCLEOTIDE SEQUENCE [LARGE SCALE GENOMIC DNA]</scope>
    <source>
        <strain evidence="2 3">CBS 707.79</strain>
    </source>
</reference>
<dbReference type="STRING" id="1448320.A0A319D731"/>
<dbReference type="PANTHER" id="PTHR33365:SF12">
    <property type="entry name" value="TAT PATHWAY SIGNAL SEQUENCE"/>
    <property type="match status" value="1"/>
</dbReference>
<dbReference type="VEuPathDB" id="FungiDB:BO71DRAFT_283100"/>
<evidence type="ECO:0000313" key="3">
    <source>
        <dbReference type="Proteomes" id="UP000247810"/>
    </source>
</evidence>
<dbReference type="EMBL" id="KZ825901">
    <property type="protein sequence ID" value="PYH93061.1"/>
    <property type="molecule type" value="Genomic_DNA"/>
</dbReference>
<dbReference type="OrthoDB" id="3687641at2759"/>
<comment type="similarity">
    <text evidence="1">Belongs to the ustYa family.</text>
</comment>
<protein>
    <submittedName>
        <fullName evidence="2">Uncharacterized protein</fullName>
    </submittedName>
</protein>
<accession>A0A319D731</accession>
<keyword evidence="3" id="KW-1185">Reference proteome</keyword>
<dbReference type="InterPro" id="IPR021765">
    <property type="entry name" value="UstYa-like"/>
</dbReference>
<organism evidence="2 3">
    <name type="scientific">Aspergillus ellipticus CBS 707.79</name>
    <dbReference type="NCBI Taxonomy" id="1448320"/>
    <lineage>
        <taxon>Eukaryota</taxon>
        <taxon>Fungi</taxon>
        <taxon>Dikarya</taxon>
        <taxon>Ascomycota</taxon>
        <taxon>Pezizomycotina</taxon>
        <taxon>Eurotiomycetes</taxon>
        <taxon>Eurotiomycetidae</taxon>
        <taxon>Eurotiales</taxon>
        <taxon>Aspergillaceae</taxon>
        <taxon>Aspergillus</taxon>
        <taxon>Aspergillus subgen. Circumdati</taxon>
    </lineage>
</organism>
<dbReference type="Proteomes" id="UP000247810">
    <property type="component" value="Unassembled WGS sequence"/>
</dbReference>
<name>A0A319D731_9EURO</name>
<gene>
    <name evidence="2" type="ORF">BO71DRAFT_283100</name>
</gene>
<evidence type="ECO:0000256" key="1">
    <source>
        <dbReference type="ARBA" id="ARBA00035112"/>
    </source>
</evidence>
<sequence>RISSPGPPSNTSMEAWKHISHISLLNFTAEEITKMGHSLNSVQFPAEASGGYVAQFEAVHQIHCLNTLWEDHQVQKYPERFSEYLAVTAQFPEAVEEHYEHCVDMLRQKLMCNPDMNFVTWDWVEGIDGPWANFNTPHVCQDYDALLEW</sequence>
<proteinExistence type="inferred from homology"/>
<feature type="non-terminal residue" evidence="2">
    <location>
        <position position="1"/>
    </location>
</feature>
<evidence type="ECO:0000313" key="2">
    <source>
        <dbReference type="EMBL" id="PYH93061.1"/>
    </source>
</evidence>
<dbReference type="AlphaFoldDB" id="A0A319D731"/>
<dbReference type="PANTHER" id="PTHR33365">
    <property type="entry name" value="YALI0B05434P"/>
    <property type="match status" value="1"/>
</dbReference>
<feature type="non-terminal residue" evidence="2">
    <location>
        <position position="149"/>
    </location>
</feature>